<dbReference type="OrthoDB" id="1112758at2"/>
<dbReference type="InterPro" id="IPR037682">
    <property type="entry name" value="TonB_C"/>
</dbReference>
<dbReference type="PROSITE" id="PS52015">
    <property type="entry name" value="TONB_CTD"/>
    <property type="match status" value="1"/>
</dbReference>
<evidence type="ECO:0000313" key="4">
    <source>
        <dbReference type="Proteomes" id="UP000297739"/>
    </source>
</evidence>
<organism evidence="3 4">
    <name type="scientific">Hymenobacter elongatus</name>
    <dbReference type="NCBI Taxonomy" id="877208"/>
    <lineage>
        <taxon>Bacteria</taxon>
        <taxon>Pseudomonadati</taxon>
        <taxon>Bacteroidota</taxon>
        <taxon>Cytophagia</taxon>
        <taxon>Cytophagales</taxon>
        <taxon>Hymenobacteraceae</taxon>
        <taxon>Hymenobacter</taxon>
    </lineage>
</organism>
<dbReference type="Proteomes" id="UP000297739">
    <property type="component" value="Unassembled WGS sequence"/>
</dbReference>
<dbReference type="Pfam" id="PF03544">
    <property type="entry name" value="TonB_C"/>
    <property type="match status" value="1"/>
</dbReference>
<comment type="caution">
    <text evidence="3">The sequence shown here is derived from an EMBL/GenBank/DDBJ whole genome shotgun (WGS) entry which is preliminary data.</text>
</comment>
<dbReference type="PANTHER" id="PTHR33446">
    <property type="entry name" value="PROTEIN TONB-RELATED"/>
    <property type="match status" value="1"/>
</dbReference>
<dbReference type="GO" id="GO:0031992">
    <property type="term" value="F:energy transducer activity"/>
    <property type="evidence" value="ECO:0007669"/>
    <property type="project" value="TreeGrafter"/>
</dbReference>
<evidence type="ECO:0000256" key="1">
    <source>
        <dbReference type="SAM" id="MobiDB-lite"/>
    </source>
</evidence>
<sequence>MAAVLALLLVSGVAWWNQRLNPARTISAPAATVATRAPVHPPAPTETSAPAAEPIVTIAPAPAAAPGLVAARRAVEPRRTTRVRQRPQPRLAAARPPATAAPVLADAALDAPAALSTTPATQATAPTSSAVTAAVATDTLPNGAAVAATNQQLAIEERTARRATLPPAPVVSPLPVGGYIVLREYLRREALFVPEPPARELSGSVRVRFTVMATGKLENFRIVRGMRQDYDSEAIRLLCEGLAWQPGAANGRRADQVVEVSVSF</sequence>
<dbReference type="GO" id="GO:0055085">
    <property type="term" value="P:transmembrane transport"/>
    <property type="evidence" value="ECO:0007669"/>
    <property type="project" value="InterPro"/>
</dbReference>
<dbReference type="SUPFAM" id="SSF74653">
    <property type="entry name" value="TolA/TonB C-terminal domain"/>
    <property type="match status" value="1"/>
</dbReference>
<name>A0A4Z0PEI5_9BACT</name>
<dbReference type="RefSeq" id="WP_135499592.1">
    <property type="nucleotide sequence ID" value="NZ_SRLD01000065.1"/>
</dbReference>
<dbReference type="Gene3D" id="3.30.1150.10">
    <property type="match status" value="1"/>
</dbReference>
<dbReference type="GO" id="GO:0098797">
    <property type="term" value="C:plasma membrane protein complex"/>
    <property type="evidence" value="ECO:0007669"/>
    <property type="project" value="TreeGrafter"/>
</dbReference>
<proteinExistence type="predicted"/>
<feature type="region of interest" description="Disordered" evidence="1">
    <location>
        <begin position="75"/>
        <end position="99"/>
    </location>
</feature>
<reference evidence="3 4" key="1">
    <citation type="submission" date="2019-04" db="EMBL/GenBank/DDBJ databases">
        <authorList>
            <person name="Feng G."/>
            <person name="Zhang J."/>
            <person name="Zhu H."/>
        </authorList>
    </citation>
    <scope>NUCLEOTIDE SEQUENCE [LARGE SCALE GENOMIC DNA]</scope>
    <source>
        <strain evidence="3 4">JCM 17223</strain>
    </source>
</reference>
<feature type="domain" description="TonB C-terminal" evidence="2">
    <location>
        <begin position="177"/>
        <end position="264"/>
    </location>
</feature>
<keyword evidence="4" id="KW-1185">Reference proteome</keyword>
<evidence type="ECO:0000259" key="2">
    <source>
        <dbReference type="PROSITE" id="PS52015"/>
    </source>
</evidence>
<dbReference type="AlphaFoldDB" id="A0A4Z0PEI5"/>
<gene>
    <name evidence="3" type="ORF">E5J99_20045</name>
</gene>
<protein>
    <recommendedName>
        <fullName evidence="2">TonB C-terminal domain-containing protein</fullName>
    </recommendedName>
</protein>
<dbReference type="EMBL" id="SRLD01000065">
    <property type="protein sequence ID" value="TGE12607.1"/>
    <property type="molecule type" value="Genomic_DNA"/>
</dbReference>
<dbReference type="PANTHER" id="PTHR33446:SF2">
    <property type="entry name" value="PROTEIN TONB"/>
    <property type="match status" value="1"/>
</dbReference>
<accession>A0A4Z0PEI5</accession>
<evidence type="ECO:0000313" key="3">
    <source>
        <dbReference type="EMBL" id="TGE12607.1"/>
    </source>
</evidence>
<dbReference type="InterPro" id="IPR051045">
    <property type="entry name" value="TonB-dependent_transducer"/>
</dbReference>
<feature type="compositionally biased region" description="Low complexity" evidence="1">
    <location>
        <begin position="88"/>
        <end position="99"/>
    </location>
</feature>